<evidence type="ECO:0000313" key="5">
    <source>
        <dbReference type="WBParaSite" id="MhA1_Contig125.frz3.gene12"/>
    </source>
</evidence>
<dbReference type="Pfam" id="PF03966">
    <property type="entry name" value="Trm112p"/>
    <property type="match status" value="1"/>
</dbReference>
<accession>A0A1I8B227</accession>
<dbReference type="GO" id="GO:0070476">
    <property type="term" value="P:rRNA (guanine-N7)-methylation"/>
    <property type="evidence" value="ECO:0007669"/>
    <property type="project" value="TreeGrafter"/>
</dbReference>
<evidence type="ECO:0000256" key="3">
    <source>
        <dbReference type="ARBA" id="ARBA00030516"/>
    </source>
</evidence>
<evidence type="ECO:0000256" key="1">
    <source>
        <dbReference type="ARBA" id="ARBA00007980"/>
    </source>
</evidence>
<name>A0A1I8B227_MELHA</name>
<sequence>MKLLLHNLLSSKFLKGVNTGFPLILRVTKSEKLELGEQAGDAEQFVKQMMPRLDYNAFRDAAQIVDQEQAVELPSNLPNDWENNPDFLKKMYSLLVGVEIVEGEMECPETHRIFPISEGIPNMLARAEEIDEE</sequence>
<organism evidence="4 5">
    <name type="scientific">Meloidogyne hapla</name>
    <name type="common">Root-knot nematode worm</name>
    <dbReference type="NCBI Taxonomy" id="6305"/>
    <lineage>
        <taxon>Eukaryota</taxon>
        <taxon>Metazoa</taxon>
        <taxon>Ecdysozoa</taxon>
        <taxon>Nematoda</taxon>
        <taxon>Chromadorea</taxon>
        <taxon>Rhabditida</taxon>
        <taxon>Tylenchina</taxon>
        <taxon>Tylenchomorpha</taxon>
        <taxon>Tylenchoidea</taxon>
        <taxon>Meloidogynidae</taxon>
        <taxon>Meloidogyninae</taxon>
        <taxon>Meloidogyne</taxon>
    </lineage>
</organism>
<reference evidence="5" key="1">
    <citation type="submission" date="2016-11" db="UniProtKB">
        <authorList>
            <consortium name="WormBaseParasite"/>
        </authorList>
    </citation>
    <scope>IDENTIFICATION</scope>
</reference>
<dbReference type="GO" id="GO:0030488">
    <property type="term" value="P:tRNA methylation"/>
    <property type="evidence" value="ECO:0007669"/>
    <property type="project" value="TreeGrafter"/>
</dbReference>
<dbReference type="AlphaFoldDB" id="A0A1I8B227"/>
<dbReference type="SUPFAM" id="SSF158997">
    <property type="entry name" value="Trm112p-like"/>
    <property type="match status" value="1"/>
</dbReference>
<evidence type="ECO:0000313" key="4">
    <source>
        <dbReference type="Proteomes" id="UP000095281"/>
    </source>
</evidence>
<proteinExistence type="inferred from homology"/>
<comment type="similarity">
    <text evidence="1">Belongs to the TRM112 family.</text>
</comment>
<dbReference type="OMA" id="NMLTSKC"/>
<dbReference type="Gene3D" id="2.20.25.10">
    <property type="match status" value="1"/>
</dbReference>
<dbReference type="PANTHER" id="PTHR12773">
    <property type="entry name" value="UPF0315 PROTEIN-RELATED"/>
    <property type="match status" value="1"/>
</dbReference>
<evidence type="ECO:0000256" key="2">
    <source>
        <dbReference type="ARBA" id="ARBA00019989"/>
    </source>
</evidence>
<keyword evidence="4" id="KW-1185">Reference proteome</keyword>
<dbReference type="GO" id="GO:0046982">
    <property type="term" value="F:protein heterodimerization activity"/>
    <property type="evidence" value="ECO:0007669"/>
    <property type="project" value="InterPro"/>
</dbReference>
<dbReference type="Proteomes" id="UP000095281">
    <property type="component" value="Unplaced"/>
</dbReference>
<dbReference type="InterPro" id="IPR039127">
    <property type="entry name" value="Trm112"/>
</dbReference>
<dbReference type="InterPro" id="IPR005651">
    <property type="entry name" value="Trm112-like"/>
</dbReference>
<dbReference type="WBParaSite" id="MhA1_Contig125.frz3.gene12">
    <property type="protein sequence ID" value="MhA1_Contig125.frz3.gene12"/>
    <property type="gene ID" value="MhA1_Contig125.frz3.gene12"/>
</dbReference>
<dbReference type="PANTHER" id="PTHR12773:SF0">
    <property type="entry name" value="MULTIFUNCTIONAL METHYLTRANSFERASE SUBUNIT TRM112-LIKE PROTEIN"/>
    <property type="match status" value="1"/>
</dbReference>
<protein>
    <recommendedName>
        <fullName evidence="2">Multifunctional methyltransferase subunit TRM112-like protein</fullName>
    </recommendedName>
    <alternativeName>
        <fullName evidence="3">tRNA methyltransferase 112 homolog</fullName>
    </alternativeName>
</protein>